<organism evidence="2 3">
    <name type="scientific">Brevibacterium otitidis</name>
    <dbReference type="NCBI Taxonomy" id="53364"/>
    <lineage>
        <taxon>Bacteria</taxon>
        <taxon>Bacillati</taxon>
        <taxon>Actinomycetota</taxon>
        <taxon>Actinomycetes</taxon>
        <taxon>Micrococcales</taxon>
        <taxon>Brevibacteriaceae</taxon>
        <taxon>Brevibacterium</taxon>
    </lineage>
</organism>
<dbReference type="Pfam" id="PF00733">
    <property type="entry name" value="Asn_synthase"/>
    <property type="match status" value="1"/>
</dbReference>
<dbReference type="SUPFAM" id="SSF52402">
    <property type="entry name" value="Adenine nucleotide alpha hydrolases-like"/>
    <property type="match status" value="1"/>
</dbReference>
<keyword evidence="3" id="KW-1185">Reference proteome</keyword>
<dbReference type="Proteomes" id="UP001589707">
    <property type="component" value="Unassembled WGS sequence"/>
</dbReference>
<dbReference type="InterPro" id="IPR001962">
    <property type="entry name" value="Asn_synthase"/>
</dbReference>
<reference evidence="2 3" key="1">
    <citation type="submission" date="2024-09" db="EMBL/GenBank/DDBJ databases">
        <authorList>
            <person name="Sun Q."/>
            <person name="Mori K."/>
        </authorList>
    </citation>
    <scope>NUCLEOTIDE SEQUENCE [LARGE SCALE GENOMIC DNA]</scope>
    <source>
        <strain evidence="2 3">JCM 11683</strain>
    </source>
</reference>
<dbReference type="RefSeq" id="WP_376840711.1">
    <property type="nucleotide sequence ID" value="NZ_JBHMAU010000066.1"/>
</dbReference>
<evidence type="ECO:0000313" key="2">
    <source>
        <dbReference type="EMBL" id="MFB9776847.1"/>
    </source>
</evidence>
<proteinExistence type="predicted"/>
<dbReference type="EMBL" id="JBHMAU010000066">
    <property type="protein sequence ID" value="MFB9776847.1"/>
    <property type="molecule type" value="Genomic_DNA"/>
</dbReference>
<feature type="domain" description="Asparagine synthetase" evidence="1">
    <location>
        <begin position="73"/>
        <end position="209"/>
    </location>
</feature>
<sequence>MKWATSRSSYHQSLHDFIRDGHTTPGWLSMESFVPSWVHYGEKTREFLGSQLEHVRVSPLGTTAEQHETLSRLITSGSILRHEAQIMVRSGVFVEAPFGDDRVVDAVLRSPVGTLQDPRRVKPVLLDAIGDLLPRAIVNRTAKTDNTAAIWTGLTQNASRLRTMSTNMLASQLSIVNEDMFRASLLGPHPPSLLPMSLWRTLAVEAWLRDNESLRHQIPADSIGVKHP</sequence>
<name>A0ABV5X338_9MICO</name>
<protein>
    <submittedName>
        <fullName evidence="2">Asparagine synthase-related protein</fullName>
    </submittedName>
</protein>
<evidence type="ECO:0000259" key="1">
    <source>
        <dbReference type="Pfam" id="PF00733"/>
    </source>
</evidence>
<gene>
    <name evidence="2" type="ORF">ACFFN1_10630</name>
</gene>
<accession>A0ABV5X338</accession>
<evidence type="ECO:0000313" key="3">
    <source>
        <dbReference type="Proteomes" id="UP001589707"/>
    </source>
</evidence>
<comment type="caution">
    <text evidence="2">The sequence shown here is derived from an EMBL/GenBank/DDBJ whole genome shotgun (WGS) entry which is preliminary data.</text>
</comment>